<dbReference type="GO" id="GO:0051539">
    <property type="term" value="F:4 iron, 4 sulfur cluster binding"/>
    <property type="evidence" value="ECO:0007669"/>
    <property type="project" value="UniProtKB-KW"/>
</dbReference>
<dbReference type="PANTHER" id="PTHR43409:SF3">
    <property type="entry name" value="HYPOTHETICAL METHYLTRANSFERASE"/>
    <property type="match status" value="1"/>
</dbReference>
<dbReference type="EMBL" id="BSFM01000012">
    <property type="protein sequence ID" value="GLK84287.1"/>
    <property type="molecule type" value="Genomic_DNA"/>
</dbReference>
<keyword evidence="2" id="KW-0949">S-adenosyl-L-methionine</keyword>
<dbReference type="Pfam" id="PF13282">
    <property type="entry name" value="DUF4070"/>
    <property type="match status" value="1"/>
</dbReference>
<dbReference type="RefSeq" id="WP_213358573.1">
    <property type="nucleotide sequence ID" value="NZ_BSFM01000012.1"/>
</dbReference>
<dbReference type="GO" id="GO:0003824">
    <property type="term" value="F:catalytic activity"/>
    <property type="evidence" value="ECO:0007669"/>
    <property type="project" value="InterPro"/>
</dbReference>
<dbReference type="AlphaFoldDB" id="A0A9W6JW67"/>
<evidence type="ECO:0000256" key="1">
    <source>
        <dbReference type="ARBA" id="ARBA00001966"/>
    </source>
</evidence>
<evidence type="ECO:0000256" key="2">
    <source>
        <dbReference type="ARBA" id="ARBA00022691"/>
    </source>
</evidence>
<dbReference type="InterPro" id="IPR051198">
    <property type="entry name" value="BchE-like"/>
</dbReference>
<dbReference type="Proteomes" id="UP001143330">
    <property type="component" value="Unassembled WGS sequence"/>
</dbReference>
<dbReference type="InterPro" id="IPR058240">
    <property type="entry name" value="rSAM_sf"/>
</dbReference>
<proteinExistence type="predicted"/>
<comment type="cofactor">
    <cofactor evidence="1">
        <name>[4Fe-4S] cluster</name>
        <dbReference type="ChEBI" id="CHEBI:49883"/>
    </cofactor>
</comment>
<evidence type="ECO:0000256" key="3">
    <source>
        <dbReference type="ARBA" id="ARBA00022723"/>
    </source>
</evidence>
<feature type="domain" description="Radical SAM core" evidence="6">
    <location>
        <begin position="176"/>
        <end position="397"/>
    </location>
</feature>
<dbReference type="SFLD" id="SFLDG01082">
    <property type="entry name" value="B12-binding_domain_containing"/>
    <property type="match status" value="1"/>
</dbReference>
<keyword evidence="8" id="KW-1185">Reference proteome</keyword>
<dbReference type="InterPro" id="IPR034530">
    <property type="entry name" value="HpnP-like"/>
</dbReference>
<evidence type="ECO:0000256" key="4">
    <source>
        <dbReference type="ARBA" id="ARBA00023004"/>
    </source>
</evidence>
<reference evidence="7" key="2">
    <citation type="submission" date="2023-01" db="EMBL/GenBank/DDBJ databases">
        <authorList>
            <person name="Sun Q."/>
            <person name="Evtushenko L."/>
        </authorList>
    </citation>
    <scope>NUCLEOTIDE SEQUENCE</scope>
    <source>
        <strain evidence="7">VKM B-2789</strain>
    </source>
</reference>
<evidence type="ECO:0000259" key="6">
    <source>
        <dbReference type="PROSITE" id="PS51918"/>
    </source>
</evidence>
<evidence type="ECO:0000313" key="7">
    <source>
        <dbReference type="EMBL" id="GLK84287.1"/>
    </source>
</evidence>
<gene>
    <name evidence="7" type="ORF">GCM10017653_23570</name>
</gene>
<dbReference type="GO" id="GO:0005829">
    <property type="term" value="C:cytosol"/>
    <property type="evidence" value="ECO:0007669"/>
    <property type="project" value="TreeGrafter"/>
</dbReference>
<dbReference type="Gene3D" id="3.40.50.280">
    <property type="entry name" value="Cobalamin-binding domain"/>
    <property type="match status" value="1"/>
</dbReference>
<dbReference type="Gene3D" id="3.80.30.20">
    <property type="entry name" value="tm_1862 like domain"/>
    <property type="match status" value="1"/>
</dbReference>
<dbReference type="SFLD" id="SFLDF00303">
    <property type="entry name" value="hopanoid_C2-methyltransferase"/>
    <property type="match status" value="1"/>
</dbReference>
<name>A0A9W6JW67_9HYPH</name>
<comment type="caution">
    <text evidence="7">The sequence shown here is derived from an EMBL/GenBank/DDBJ whole genome shotgun (WGS) entry which is preliminary data.</text>
</comment>
<sequence>MHERDASSTARLRPRVLLVFPLFNPNSFWNFKEACELYGAKCVAPPLGLTTLAALLPESWNLRLIDRNAQELKDEDILWADLVLTGGMLPQQYDTLAVIDRCHRLGRPVCLGGPDPTSNPDVYGEADFLVLGEAEGIIGRFVEAWEAGERSGRFDAEKFKANVAESPIPRFDLIRFKDYLYVGVQFSRGCPFTCEFCDIIELYGRVPRTKTNEQMLAELDRLLSLGYRGHVDFVDDNLIGNKKAIKKFLPELIRWQLRNGYPFQFSTEASLNLADDAELLTMMSEANFFVVFTGIESPDQETLVAMQKKQNTRRSITESVERIYAAGIYVTAGFIVGFDTERGDMAAPMIDCVQDSNIPVAMVGLLHALPNTQLMRRLKREGRLFEGYNVAPAEAGDQCTGGLNFTTLRPRAEILKDYRRVIEEIYAPKAFFERARTMARKLKRRPLGVQPPPRVIMQELKVLLSACRRMTLQRPEIARYFWATLIDCFRHNPAALEAAMMNMVLYLHLYPFSRHVIAELDARIAEIERGTWRAPATMPAEAEAPPVGLASLLPQAANA</sequence>
<dbReference type="SMART" id="SM00729">
    <property type="entry name" value="Elp3"/>
    <property type="match status" value="1"/>
</dbReference>
<keyword evidence="5" id="KW-0411">Iron-sulfur</keyword>
<keyword evidence="4" id="KW-0408">Iron</keyword>
<dbReference type="SFLD" id="SFLDS00029">
    <property type="entry name" value="Radical_SAM"/>
    <property type="match status" value="1"/>
</dbReference>
<dbReference type="PROSITE" id="PS51918">
    <property type="entry name" value="RADICAL_SAM"/>
    <property type="match status" value="1"/>
</dbReference>
<keyword evidence="3" id="KW-0479">Metal-binding</keyword>
<organism evidence="7 8">
    <name type="scientific">Ancylobacter defluvii</name>
    <dbReference type="NCBI Taxonomy" id="1282440"/>
    <lineage>
        <taxon>Bacteria</taxon>
        <taxon>Pseudomonadati</taxon>
        <taxon>Pseudomonadota</taxon>
        <taxon>Alphaproteobacteria</taxon>
        <taxon>Hyphomicrobiales</taxon>
        <taxon>Xanthobacteraceae</taxon>
        <taxon>Ancylobacter</taxon>
    </lineage>
</organism>
<dbReference type="InterPro" id="IPR006638">
    <property type="entry name" value="Elp3/MiaA/NifB-like_rSAM"/>
</dbReference>
<dbReference type="Pfam" id="PF04055">
    <property type="entry name" value="Radical_SAM"/>
    <property type="match status" value="1"/>
</dbReference>
<dbReference type="SUPFAM" id="SSF102114">
    <property type="entry name" value="Radical SAM enzymes"/>
    <property type="match status" value="1"/>
</dbReference>
<dbReference type="InterPro" id="IPR034466">
    <property type="entry name" value="Methyltransferase_Class_B"/>
</dbReference>
<reference evidence="7" key="1">
    <citation type="journal article" date="2014" name="Int. J. Syst. Evol. Microbiol.">
        <title>Complete genome sequence of Corynebacterium casei LMG S-19264T (=DSM 44701T), isolated from a smear-ripened cheese.</title>
        <authorList>
            <consortium name="US DOE Joint Genome Institute (JGI-PGF)"/>
            <person name="Walter F."/>
            <person name="Albersmeier A."/>
            <person name="Kalinowski J."/>
            <person name="Ruckert C."/>
        </authorList>
    </citation>
    <scope>NUCLEOTIDE SEQUENCE</scope>
    <source>
        <strain evidence="7">VKM B-2789</strain>
    </source>
</reference>
<accession>A0A9W6JW67</accession>
<dbReference type="InterPro" id="IPR007197">
    <property type="entry name" value="rSAM"/>
</dbReference>
<dbReference type="CDD" id="cd01335">
    <property type="entry name" value="Radical_SAM"/>
    <property type="match status" value="1"/>
</dbReference>
<dbReference type="InterPro" id="IPR023404">
    <property type="entry name" value="rSAM_horseshoe"/>
</dbReference>
<protein>
    <submittedName>
        <fullName evidence="7">B12-binding domain-containing radical SAM protein</fullName>
    </submittedName>
</protein>
<dbReference type="GO" id="GO:0046872">
    <property type="term" value="F:metal ion binding"/>
    <property type="evidence" value="ECO:0007669"/>
    <property type="project" value="UniProtKB-KW"/>
</dbReference>
<dbReference type="SFLD" id="SFLDG01123">
    <property type="entry name" value="methyltransferase_(Class_B)"/>
    <property type="match status" value="1"/>
</dbReference>
<evidence type="ECO:0000256" key="5">
    <source>
        <dbReference type="ARBA" id="ARBA00023014"/>
    </source>
</evidence>
<evidence type="ECO:0000313" key="8">
    <source>
        <dbReference type="Proteomes" id="UP001143330"/>
    </source>
</evidence>
<dbReference type="PANTHER" id="PTHR43409">
    <property type="entry name" value="ANAEROBIC MAGNESIUM-PROTOPORPHYRIN IX MONOMETHYL ESTER CYCLASE-RELATED"/>
    <property type="match status" value="1"/>
</dbReference>
<dbReference type="InterPro" id="IPR025274">
    <property type="entry name" value="DUF4070"/>
</dbReference>